<protein>
    <submittedName>
        <fullName evidence="2">Uncharacterized protein</fullName>
    </submittedName>
</protein>
<reference evidence="2" key="1">
    <citation type="submission" date="2019-06" db="EMBL/GenBank/DDBJ databases">
        <authorList>
            <consortium name="Wellcome Sanger Institute Data Sharing"/>
        </authorList>
    </citation>
    <scope>NUCLEOTIDE SEQUENCE [LARGE SCALE GENOMIC DNA]</scope>
</reference>
<keyword evidence="3" id="KW-1185">Reference proteome</keyword>
<dbReference type="Ensembl" id="ENSMMDT00005049474.1">
    <property type="protein sequence ID" value="ENSMMDP00005048522.1"/>
    <property type="gene ID" value="ENSMMDG00005022075.1"/>
</dbReference>
<evidence type="ECO:0000313" key="2">
    <source>
        <dbReference type="Ensembl" id="ENSMMDP00005048522.1"/>
    </source>
</evidence>
<feature type="compositionally biased region" description="Low complexity" evidence="1">
    <location>
        <begin position="70"/>
        <end position="79"/>
    </location>
</feature>
<dbReference type="AlphaFoldDB" id="A0A668A5F2"/>
<reference evidence="2" key="2">
    <citation type="submission" date="2025-08" db="UniProtKB">
        <authorList>
            <consortium name="Ensembl"/>
        </authorList>
    </citation>
    <scope>IDENTIFICATION</scope>
</reference>
<accession>A0A668A5F2</accession>
<organism evidence="2 3">
    <name type="scientific">Myripristis murdjan</name>
    <name type="common">pinecone soldierfish</name>
    <dbReference type="NCBI Taxonomy" id="586833"/>
    <lineage>
        <taxon>Eukaryota</taxon>
        <taxon>Metazoa</taxon>
        <taxon>Chordata</taxon>
        <taxon>Craniata</taxon>
        <taxon>Vertebrata</taxon>
        <taxon>Euteleostomi</taxon>
        <taxon>Actinopterygii</taxon>
        <taxon>Neopterygii</taxon>
        <taxon>Teleostei</taxon>
        <taxon>Neoteleostei</taxon>
        <taxon>Acanthomorphata</taxon>
        <taxon>Holocentriformes</taxon>
        <taxon>Holocentridae</taxon>
        <taxon>Myripristis</taxon>
    </lineage>
</organism>
<proteinExistence type="predicted"/>
<feature type="compositionally biased region" description="Pro residues" evidence="1">
    <location>
        <begin position="1"/>
        <end position="12"/>
    </location>
</feature>
<dbReference type="InParanoid" id="A0A668A5F2"/>
<evidence type="ECO:0000313" key="3">
    <source>
        <dbReference type="Proteomes" id="UP000472263"/>
    </source>
</evidence>
<name>A0A668A5F2_9TELE</name>
<sequence length="85" mass="9329">PAGHTAPPPHWLPPARCSAARRTGRGRCCTAPRRGGRSRPGPASPADTWSGPRRARWREVHRPPARCSRRCSPSPWAPAEAPRPR</sequence>
<reference evidence="2" key="3">
    <citation type="submission" date="2025-09" db="UniProtKB">
        <authorList>
            <consortium name="Ensembl"/>
        </authorList>
    </citation>
    <scope>IDENTIFICATION</scope>
</reference>
<evidence type="ECO:0000256" key="1">
    <source>
        <dbReference type="SAM" id="MobiDB-lite"/>
    </source>
</evidence>
<dbReference type="Proteomes" id="UP000472263">
    <property type="component" value="Chromosome 12"/>
</dbReference>
<feature type="region of interest" description="Disordered" evidence="1">
    <location>
        <begin position="1"/>
        <end position="85"/>
    </location>
</feature>